<keyword evidence="5" id="KW-0677">Repeat</keyword>
<evidence type="ECO:0000313" key="13">
    <source>
        <dbReference type="EMBL" id="KAJ8040167.1"/>
    </source>
</evidence>
<feature type="repeat" description="WD" evidence="10">
    <location>
        <begin position="304"/>
        <end position="334"/>
    </location>
</feature>
<feature type="region of interest" description="Disordered" evidence="11">
    <location>
        <begin position="1"/>
        <end position="79"/>
    </location>
</feature>
<feature type="compositionally biased region" description="Basic and acidic residues" evidence="11">
    <location>
        <begin position="55"/>
        <end position="77"/>
    </location>
</feature>
<dbReference type="PANTHER" id="PTHR19918">
    <property type="entry name" value="CELL DIVISION CYCLE 20 CDC20 FIZZY -RELATED"/>
    <property type="match status" value="1"/>
</dbReference>
<proteinExistence type="inferred from homology"/>
<dbReference type="GO" id="GO:0005680">
    <property type="term" value="C:anaphase-promoting complex"/>
    <property type="evidence" value="ECO:0007669"/>
    <property type="project" value="TreeGrafter"/>
</dbReference>
<dbReference type="InterPro" id="IPR015943">
    <property type="entry name" value="WD40/YVTN_repeat-like_dom_sf"/>
</dbReference>
<evidence type="ECO:0000256" key="1">
    <source>
        <dbReference type="ARBA" id="ARBA00004906"/>
    </source>
</evidence>
<evidence type="ECO:0000256" key="8">
    <source>
        <dbReference type="ARBA" id="ARBA00073600"/>
    </source>
</evidence>
<dbReference type="GO" id="GO:0010997">
    <property type="term" value="F:anaphase-promoting complex binding"/>
    <property type="evidence" value="ECO:0007669"/>
    <property type="project" value="InterPro"/>
</dbReference>
<dbReference type="InterPro" id="IPR036322">
    <property type="entry name" value="WD40_repeat_dom_sf"/>
</dbReference>
<dbReference type="PROSITE" id="PS50294">
    <property type="entry name" value="WD_REPEATS_REGION"/>
    <property type="match status" value="2"/>
</dbReference>
<evidence type="ECO:0000256" key="10">
    <source>
        <dbReference type="PROSITE-ProRule" id="PRU00221"/>
    </source>
</evidence>
<dbReference type="InterPro" id="IPR056150">
    <property type="entry name" value="WD40_CDC20-Fz"/>
</dbReference>
<keyword evidence="3 10" id="KW-0853">WD repeat</keyword>
<dbReference type="GO" id="GO:1990757">
    <property type="term" value="F:ubiquitin ligase activator activity"/>
    <property type="evidence" value="ECO:0007669"/>
    <property type="project" value="TreeGrafter"/>
</dbReference>
<evidence type="ECO:0000256" key="3">
    <source>
        <dbReference type="ARBA" id="ARBA00022574"/>
    </source>
</evidence>
<organism evidence="13 14">
    <name type="scientific">Holothuria leucospilota</name>
    <name type="common">Black long sea cucumber</name>
    <name type="synonym">Mertensiothuria leucospilota</name>
    <dbReference type="NCBI Taxonomy" id="206669"/>
    <lineage>
        <taxon>Eukaryota</taxon>
        <taxon>Metazoa</taxon>
        <taxon>Echinodermata</taxon>
        <taxon>Eleutherozoa</taxon>
        <taxon>Echinozoa</taxon>
        <taxon>Holothuroidea</taxon>
        <taxon>Aspidochirotacea</taxon>
        <taxon>Aspidochirotida</taxon>
        <taxon>Holothuriidae</taxon>
        <taxon>Holothuria</taxon>
    </lineage>
</organism>
<feature type="repeat" description="WD" evidence="10">
    <location>
        <begin position="438"/>
        <end position="479"/>
    </location>
</feature>
<feature type="repeat" description="WD" evidence="10">
    <location>
        <begin position="220"/>
        <end position="261"/>
    </location>
</feature>
<dbReference type="InterPro" id="IPR033010">
    <property type="entry name" value="Cdc20/Fizzy"/>
</dbReference>
<dbReference type="FunFam" id="2.130.10.10:FF:000025">
    <property type="entry name" value="FIZZY-related 2 isoform 1"/>
    <property type="match status" value="1"/>
</dbReference>
<feature type="repeat" description="WD" evidence="10">
    <location>
        <begin position="350"/>
        <end position="394"/>
    </location>
</feature>
<evidence type="ECO:0000313" key="14">
    <source>
        <dbReference type="Proteomes" id="UP001152320"/>
    </source>
</evidence>
<comment type="similarity">
    <text evidence="2">Belongs to the WD repeat CDC20/Fizzy family.</text>
</comment>
<dbReference type="GO" id="GO:0051301">
    <property type="term" value="P:cell division"/>
    <property type="evidence" value="ECO:0007669"/>
    <property type="project" value="UniProtKB-KW"/>
</dbReference>
<dbReference type="Pfam" id="PF24807">
    <property type="entry name" value="WD40_CDC20-Fz"/>
    <property type="match status" value="1"/>
</dbReference>
<evidence type="ECO:0000256" key="5">
    <source>
        <dbReference type="ARBA" id="ARBA00022737"/>
    </source>
</evidence>
<dbReference type="AlphaFoldDB" id="A0A9Q1H8X0"/>
<reference evidence="13" key="1">
    <citation type="submission" date="2021-10" db="EMBL/GenBank/DDBJ databases">
        <title>Tropical sea cucumber genome reveals ecological adaptation and Cuvierian tubules defense mechanism.</title>
        <authorList>
            <person name="Chen T."/>
        </authorList>
    </citation>
    <scope>NUCLEOTIDE SEQUENCE</scope>
    <source>
        <strain evidence="13">Nanhai2018</strain>
        <tissue evidence="13">Muscle</tissue>
    </source>
</reference>
<dbReference type="Proteomes" id="UP001152320">
    <property type="component" value="Chromosome 6"/>
</dbReference>
<feature type="domain" description="CDC20/Fizzy WD40" evidence="12">
    <location>
        <begin position="174"/>
        <end position="469"/>
    </location>
</feature>
<evidence type="ECO:0000256" key="6">
    <source>
        <dbReference type="ARBA" id="ARBA00022776"/>
    </source>
</evidence>
<dbReference type="EMBL" id="JAIZAY010000006">
    <property type="protein sequence ID" value="KAJ8040167.1"/>
    <property type="molecule type" value="Genomic_DNA"/>
</dbReference>
<name>A0A9Q1H8X0_HOLLE</name>
<dbReference type="GO" id="GO:1905786">
    <property type="term" value="P:positive regulation of anaphase-promoting complex-dependent catabolic process"/>
    <property type="evidence" value="ECO:0007669"/>
    <property type="project" value="TreeGrafter"/>
</dbReference>
<keyword evidence="7" id="KW-0131">Cell cycle</keyword>
<dbReference type="InterPro" id="IPR001680">
    <property type="entry name" value="WD40_rpt"/>
</dbReference>
<dbReference type="OrthoDB" id="10263272at2759"/>
<sequence length="492" mass="54465">MDQEYEKRLLKQQNGQSPVGAQMPRVLSPGKAASPSKEQYGDRFIPSRAGNTWHTKFDSPKKKDATNSATKKDREGGDTGEDMLAYHCLLQNELLGAEISTVKDPQCEDRRMVSLQTAKRNIFSYSVKTQRPSLAVGQDEQPYSLSPVGKDSQKLLRSPRKPMRKISKIPFKVLDAPELQDDFYLNLVDWSSTNILSVGLGTCVYLWSACTSHVTRLCDLSVDVDSVTSVAWNERGLQVAVGTHKGLVQIWDATSQKKLVTLEGHSARVGALAWNGDSICSGSRDRMILQRDSRSPGHASTRRLSGHRQEVCGLKWSPDHQYLASGGNDNKVGVIAVSYSHSSFYPIQQYSDHTAAVKAIAWSPHQHGLLASGGGTADKYIRFWNTLTGQTLNAVDTGSQVCNLAWSKHDNELVSTHGYSQNQILVWKYPSLVQVAKLTGHTFRVLYLAVSPDGEAIVTGAGDETLRFWNVFSKSRSTKETKSVLNLFNHIR</sequence>
<comment type="pathway">
    <text evidence="1">Protein modification; protein ubiquitination.</text>
</comment>
<evidence type="ECO:0000256" key="7">
    <source>
        <dbReference type="ARBA" id="ARBA00023306"/>
    </source>
</evidence>
<dbReference type="SUPFAM" id="SSF50978">
    <property type="entry name" value="WD40 repeat-like"/>
    <property type="match status" value="1"/>
</dbReference>
<evidence type="ECO:0000256" key="11">
    <source>
        <dbReference type="SAM" id="MobiDB-lite"/>
    </source>
</evidence>
<keyword evidence="6" id="KW-0498">Mitosis</keyword>
<dbReference type="SMART" id="SM00320">
    <property type="entry name" value="WD40"/>
    <property type="match status" value="7"/>
</dbReference>
<accession>A0A9Q1H8X0</accession>
<comment type="caution">
    <text evidence="13">The sequence shown here is derived from an EMBL/GenBank/DDBJ whole genome shotgun (WGS) entry which is preliminary data.</text>
</comment>
<evidence type="ECO:0000259" key="12">
    <source>
        <dbReference type="Pfam" id="PF24807"/>
    </source>
</evidence>
<evidence type="ECO:0000256" key="4">
    <source>
        <dbReference type="ARBA" id="ARBA00022618"/>
    </source>
</evidence>
<dbReference type="GO" id="GO:0031145">
    <property type="term" value="P:anaphase-promoting complex-dependent catabolic process"/>
    <property type="evidence" value="ECO:0007669"/>
    <property type="project" value="TreeGrafter"/>
</dbReference>
<dbReference type="PROSITE" id="PS00678">
    <property type="entry name" value="WD_REPEATS_1"/>
    <property type="match status" value="1"/>
</dbReference>
<dbReference type="Gene3D" id="2.130.10.10">
    <property type="entry name" value="YVTN repeat-like/Quinoprotein amine dehydrogenase"/>
    <property type="match status" value="1"/>
</dbReference>
<protein>
    <recommendedName>
        <fullName evidence="8">Fizzy-related protein homolog</fullName>
    </recommendedName>
    <alternativeName>
        <fullName evidence="9">Cdh1/Hct1 homolog</fullName>
    </alternativeName>
</protein>
<dbReference type="PANTHER" id="PTHR19918:SF1">
    <property type="entry name" value="FIZZY-RELATED PROTEIN HOMOLOG"/>
    <property type="match status" value="1"/>
</dbReference>
<evidence type="ECO:0000256" key="2">
    <source>
        <dbReference type="ARBA" id="ARBA00006445"/>
    </source>
</evidence>
<keyword evidence="4" id="KW-0132">Cell division</keyword>
<evidence type="ECO:0000256" key="9">
    <source>
        <dbReference type="ARBA" id="ARBA00081406"/>
    </source>
</evidence>
<dbReference type="PROSITE" id="PS50082">
    <property type="entry name" value="WD_REPEATS_2"/>
    <property type="match status" value="4"/>
</dbReference>
<gene>
    <name evidence="13" type="ORF">HOLleu_14387</name>
</gene>
<dbReference type="InterPro" id="IPR019775">
    <property type="entry name" value="WD40_repeat_CS"/>
</dbReference>
<keyword evidence="14" id="KW-1185">Reference proteome</keyword>